<evidence type="ECO:0000259" key="1">
    <source>
        <dbReference type="PROSITE" id="PS51725"/>
    </source>
</evidence>
<evidence type="ECO:0000313" key="2">
    <source>
        <dbReference type="EMBL" id="TQR87461.1"/>
    </source>
</evidence>
<dbReference type="RefSeq" id="WP_142551318.1">
    <property type="nucleotide sequence ID" value="NZ_VIFX01000006.1"/>
</dbReference>
<dbReference type="InterPro" id="IPR007138">
    <property type="entry name" value="ABM_dom"/>
</dbReference>
<sequence>MIVIFSSFTVDPSRRGRLDAEMAAFLGATADQRRGASIYEHLADPTDPAKVFVFQTWPDDDDFTVWSQQPAFSKFLDRARASDMITDANAAVFQGCATARECPSQ</sequence>
<dbReference type="Proteomes" id="UP000315759">
    <property type="component" value="Unassembled WGS sequence"/>
</dbReference>
<dbReference type="Pfam" id="PF03992">
    <property type="entry name" value="ABM"/>
    <property type="match status" value="1"/>
</dbReference>
<organism evidence="2 3">
    <name type="scientific">Mycolicibacterium hodleri</name>
    <dbReference type="NCBI Taxonomy" id="49897"/>
    <lineage>
        <taxon>Bacteria</taxon>
        <taxon>Bacillati</taxon>
        <taxon>Actinomycetota</taxon>
        <taxon>Actinomycetes</taxon>
        <taxon>Mycobacteriales</taxon>
        <taxon>Mycobacteriaceae</taxon>
        <taxon>Mycolicibacterium</taxon>
    </lineage>
</organism>
<protein>
    <recommendedName>
        <fullName evidence="1">ABM domain-containing protein</fullName>
    </recommendedName>
</protein>
<name>A0A544W5F6_9MYCO</name>
<evidence type="ECO:0000313" key="3">
    <source>
        <dbReference type="Proteomes" id="UP000315759"/>
    </source>
</evidence>
<reference evidence="2 3" key="1">
    <citation type="submission" date="2018-10" db="EMBL/GenBank/DDBJ databases">
        <title>Draft genome of Mycobacterium hodleri strain B.</title>
        <authorList>
            <person name="Amande T.J."/>
            <person name="Mcgenity T.J."/>
        </authorList>
    </citation>
    <scope>NUCLEOTIDE SEQUENCE [LARGE SCALE GENOMIC DNA]</scope>
    <source>
        <strain evidence="2 3">B</strain>
    </source>
</reference>
<feature type="domain" description="ABM" evidence="1">
    <location>
        <begin position="2"/>
        <end position="93"/>
    </location>
</feature>
<keyword evidence="3" id="KW-1185">Reference proteome</keyword>
<gene>
    <name evidence="2" type="ORF">D8S82_06675</name>
</gene>
<dbReference type="PROSITE" id="PS51725">
    <property type="entry name" value="ABM"/>
    <property type="match status" value="1"/>
</dbReference>
<accession>A0A544W5F6</accession>
<comment type="caution">
    <text evidence="2">The sequence shown here is derived from an EMBL/GenBank/DDBJ whole genome shotgun (WGS) entry which is preliminary data.</text>
</comment>
<dbReference type="SUPFAM" id="SSF54909">
    <property type="entry name" value="Dimeric alpha+beta barrel"/>
    <property type="match status" value="1"/>
</dbReference>
<dbReference type="Gene3D" id="3.30.70.100">
    <property type="match status" value="1"/>
</dbReference>
<dbReference type="AlphaFoldDB" id="A0A544W5F6"/>
<dbReference type="InterPro" id="IPR011008">
    <property type="entry name" value="Dimeric_a/b-barrel"/>
</dbReference>
<proteinExistence type="predicted"/>
<dbReference type="EMBL" id="VIFX01000006">
    <property type="protein sequence ID" value="TQR87461.1"/>
    <property type="molecule type" value="Genomic_DNA"/>
</dbReference>